<proteinExistence type="predicted"/>
<dbReference type="RefSeq" id="XP_040766156.1">
    <property type="nucleotide sequence ID" value="XM_040913781.1"/>
</dbReference>
<dbReference type="AlphaFoldDB" id="A0A165F588"/>
<dbReference type="Proteomes" id="UP000076871">
    <property type="component" value="Unassembled WGS sequence"/>
</dbReference>
<dbReference type="SUPFAM" id="SSF54768">
    <property type="entry name" value="dsRNA-binding domain-like"/>
    <property type="match status" value="1"/>
</dbReference>
<dbReference type="OrthoDB" id="112668at2759"/>
<feature type="domain" description="DRBM" evidence="2">
    <location>
        <begin position="86"/>
        <end position="155"/>
    </location>
</feature>
<gene>
    <name evidence="3" type="ORF">LAESUDRAFT_769853</name>
</gene>
<dbReference type="GO" id="GO:0003723">
    <property type="term" value="F:RNA binding"/>
    <property type="evidence" value="ECO:0007669"/>
    <property type="project" value="UniProtKB-UniRule"/>
</dbReference>
<dbReference type="Pfam" id="PF00035">
    <property type="entry name" value="dsrm"/>
    <property type="match status" value="1"/>
</dbReference>
<evidence type="ECO:0000259" key="2">
    <source>
        <dbReference type="PROSITE" id="PS50137"/>
    </source>
</evidence>
<dbReference type="InParanoid" id="A0A165F588"/>
<sequence>MVPTWGILHCNCLMGPFRVRRHANALGTETKTSVRPLCPWKSSNFRIGGAPPFSNGGSKTTQKMAFGDLRLADITVRTYGRSNMPDFRMDLNNWLQANSIPSALTWKISSRGPKHAPTWIAVAYIDEIEYGAGSRATKGAAMEVAAEQTLRALKRKASGR</sequence>
<evidence type="ECO:0000313" key="4">
    <source>
        <dbReference type="Proteomes" id="UP000076871"/>
    </source>
</evidence>
<dbReference type="PROSITE" id="PS50137">
    <property type="entry name" value="DS_RBD"/>
    <property type="match status" value="1"/>
</dbReference>
<dbReference type="Gene3D" id="3.30.160.20">
    <property type="match status" value="1"/>
</dbReference>
<protein>
    <recommendedName>
        <fullName evidence="2">DRBM domain-containing protein</fullName>
    </recommendedName>
</protein>
<dbReference type="SMART" id="SM00358">
    <property type="entry name" value="DSRM"/>
    <property type="match status" value="1"/>
</dbReference>
<dbReference type="GeneID" id="63830809"/>
<organism evidence="3 4">
    <name type="scientific">Laetiporus sulphureus 93-53</name>
    <dbReference type="NCBI Taxonomy" id="1314785"/>
    <lineage>
        <taxon>Eukaryota</taxon>
        <taxon>Fungi</taxon>
        <taxon>Dikarya</taxon>
        <taxon>Basidiomycota</taxon>
        <taxon>Agaricomycotina</taxon>
        <taxon>Agaricomycetes</taxon>
        <taxon>Polyporales</taxon>
        <taxon>Laetiporus</taxon>
    </lineage>
</organism>
<name>A0A165F588_9APHY</name>
<keyword evidence="4" id="KW-1185">Reference proteome</keyword>
<accession>A0A165F588</accession>
<dbReference type="InterPro" id="IPR014720">
    <property type="entry name" value="dsRBD_dom"/>
</dbReference>
<dbReference type="EMBL" id="KV427615">
    <property type="protein sequence ID" value="KZT08416.1"/>
    <property type="molecule type" value="Genomic_DNA"/>
</dbReference>
<evidence type="ECO:0000256" key="1">
    <source>
        <dbReference type="PROSITE-ProRule" id="PRU00266"/>
    </source>
</evidence>
<keyword evidence="1" id="KW-0694">RNA-binding</keyword>
<evidence type="ECO:0000313" key="3">
    <source>
        <dbReference type="EMBL" id="KZT08416.1"/>
    </source>
</evidence>
<reference evidence="3 4" key="1">
    <citation type="journal article" date="2016" name="Mol. Biol. Evol.">
        <title>Comparative Genomics of Early-Diverging Mushroom-Forming Fungi Provides Insights into the Origins of Lignocellulose Decay Capabilities.</title>
        <authorList>
            <person name="Nagy L.G."/>
            <person name="Riley R."/>
            <person name="Tritt A."/>
            <person name="Adam C."/>
            <person name="Daum C."/>
            <person name="Floudas D."/>
            <person name="Sun H."/>
            <person name="Yadav J.S."/>
            <person name="Pangilinan J."/>
            <person name="Larsson K.H."/>
            <person name="Matsuura K."/>
            <person name="Barry K."/>
            <person name="Labutti K."/>
            <person name="Kuo R."/>
            <person name="Ohm R.A."/>
            <person name="Bhattacharya S.S."/>
            <person name="Shirouzu T."/>
            <person name="Yoshinaga Y."/>
            <person name="Martin F.M."/>
            <person name="Grigoriev I.V."/>
            <person name="Hibbett D.S."/>
        </authorList>
    </citation>
    <scope>NUCLEOTIDE SEQUENCE [LARGE SCALE GENOMIC DNA]</scope>
    <source>
        <strain evidence="3 4">93-53</strain>
    </source>
</reference>